<sequence length="105" mass="12262">MNGRIKQPIKLTAAGVHPFRHCAFCQPTFFHRNCKLFGDNFLDRVIFARLQQPLFSKEFVKCLFAYVSFFTLYHHVTSRLRFSARSISVCGVFCVFFIKPCSKIM</sequence>
<reference evidence="1" key="1">
    <citation type="submission" date="2018-10" db="EMBL/GenBank/DDBJ databases">
        <authorList>
            <person name="Plewniak F."/>
        </authorList>
    </citation>
    <scope>NUCLEOTIDE SEQUENCE</scope>
</reference>
<accession>A0A3P3ZNI3</accession>
<organism evidence="1">
    <name type="scientific">mine drainage metagenome</name>
    <dbReference type="NCBI Taxonomy" id="410659"/>
    <lineage>
        <taxon>unclassified sequences</taxon>
        <taxon>metagenomes</taxon>
        <taxon>ecological metagenomes</taxon>
    </lineage>
</organism>
<evidence type="ECO:0000313" key="1">
    <source>
        <dbReference type="EMBL" id="VAY87953.1"/>
    </source>
</evidence>
<gene>
    <name evidence="1" type="ORF">CARN8_2650005</name>
</gene>
<proteinExistence type="predicted"/>
<protein>
    <submittedName>
        <fullName evidence="1">Uncharacterized protein</fullName>
    </submittedName>
</protein>
<dbReference type="EMBL" id="UOYP01000185">
    <property type="protein sequence ID" value="VAY87953.1"/>
    <property type="molecule type" value="Genomic_DNA"/>
</dbReference>
<dbReference type="AlphaFoldDB" id="A0A3P3ZNI3"/>
<name>A0A3P3ZNI3_9ZZZZ</name>